<dbReference type="EMBL" id="MHCP01000011">
    <property type="protein sequence ID" value="OGY24419.1"/>
    <property type="molecule type" value="Genomic_DNA"/>
</dbReference>
<proteinExistence type="predicted"/>
<keyword evidence="1" id="KW-0472">Membrane</keyword>
<feature type="transmembrane region" description="Helical" evidence="1">
    <location>
        <begin position="358"/>
        <end position="377"/>
    </location>
</feature>
<evidence type="ECO:0008006" key="4">
    <source>
        <dbReference type="Google" id="ProtNLM"/>
    </source>
</evidence>
<gene>
    <name evidence="2" type="ORF">A2172_01770</name>
</gene>
<organism evidence="2 3">
    <name type="scientific">Candidatus Woykebacteria bacterium RBG_13_40_15</name>
    <dbReference type="NCBI Taxonomy" id="1802593"/>
    <lineage>
        <taxon>Bacteria</taxon>
        <taxon>Candidatus Woykeibacteriota</taxon>
    </lineage>
</organism>
<keyword evidence="1" id="KW-1133">Transmembrane helix</keyword>
<comment type="caution">
    <text evidence="2">The sequence shown here is derived from an EMBL/GenBank/DDBJ whole genome shotgun (WGS) entry which is preliminary data.</text>
</comment>
<keyword evidence="1" id="KW-0812">Transmembrane</keyword>
<evidence type="ECO:0000313" key="2">
    <source>
        <dbReference type="EMBL" id="OGY24419.1"/>
    </source>
</evidence>
<name>A0A1G1W9Q9_9BACT</name>
<dbReference type="STRING" id="1802593.A2172_01770"/>
<dbReference type="InterPro" id="IPR047589">
    <property type="entry name" value="DUF11_rpt"/>
</dbReference>
<dbReference type="Proteomes" id="UP000176631">
    <property type="component" value="Unassembled WGS sequence"/>
</dbReference>
<accession>A0A1G1W9Q9</accession>
<evidence type="ECO:0000313" key="3">
    <source>
        <dbReference type="Proteomes" id="UP000176631"/>
    </source>
</evidence>
<feature type="transmembrane region" description="Helical" evidence="1">
    <location>
        <begin position="12"/>
        <end position="30"/>
    </location>
</feature>
<dbReference type="AlphaFoldDB" id="A0A1G1W9Q9"/>
<reference evidence="2 3" key="1">
    <citation type="journal article" date="2016" name="Nat. Commun.">
        <title>Thousands of microbial genomes shed light on interconnected biogeochemical processes in an aquifer system.</title>
        <authorList>
            <person name="Anantharaman K."/>
            <person name="Brown C.T."/>
            <person name="Hug L.A."/>
            <person name="Sharon I."/>
            <person name="Castelle C.J."/>
            <person name="Probst A.J."/>
            <person name="Thomas B.C."/>
            <person name="Singh A."/>
            <person name="Wilkins M.J."/>
            <person name="Karaoz U."/>
            <person name="Brodie E.L."/>
            <person name="Williams K.H."/>
            <person name="Hubbard S.S."/>
            <person name="Banfield J.F."/>
        </authorList>
    </citation>
    <scope>NUCLEOTIDE SEQUENCE [LARGE SCALE GENOMIC DNA]</scope>
</reference>
<dbReference type="NCBIfam" id="TIGR01451">
    <property type="entry name" value="B_ant_repeat"/>
    <property type="match status" value="1"/>
</dbReference>
<sequence length="381" mass="41175">MLNQKILKVSSIVAFTLAFMLGSVSVPFLGKAGADSQIDFIKQAKQEGIGSYTQDLIISDSSKPVIFRIYVYNPTETTYINGLLRDEFPFDQTGNVKNRAILDTDQTVSMYSDSNISLPAGKKLIYRAGSTRVYGYQDSVGVAIPDVNGLSPLITPQGMKINKIDGGESIHKHWYVFYADIVDASVPTPRPAVSMETKKEVNNITQNTGFSESVNANAGDILEYRIMVHNKPVGSVAENVIVKDALPTAEAQSFTNRAFVLGDNFSTLSDTAIVNTPFVGRLEYIPGTTKTFVHADTSGGVLVADVNGQSKLFTSSGVSLGNIKGCFEFERFITFKVKVVKPEVLPTPTPELPNTGPGAGLLLLLGSVPAGYAVLFLKRKI</sequence>
<evidence type="ECO:0000256" key="1">
    <source>
        <dbReference type="SAM" id="Phobius"/>
    </source>
</evidence>
<protein>
    <recommendedName>
        <fullName evidence="4">DUF11 domain-containing protein</fullName>
    </recommendedName>
</protein>